<reference evidence="3" key="1">
    <citation type="journal article" date="2024" name="IScience">
        <title>Strigolactones Initiate the Formation of Haustorium-like Structures in Castilleja.</title>
        <authorList>
            <person name="Buerger M."/>
            <person name="Peterson D."/>
            <person name="Chory J."/>
        </authorList>
    </citation>
    <scope>NUCLEOTIDE SEQUENCE [LARGE SCALE GENOMIC DNA]</scope>
</reference>
<name>A0ABD3E4X3_9LAMI</name>
<comment type="caution">
    <text evidence="2">The sequence shown here is derived from an EMBL/GenBank/DDBJ whole genome shotgun (WGS) entry which is preliminary data.</text>
</comment>
<keyword evidence="3" id="KW-1185">Reference proteome</keyword>
<dbReference type="AlphaFoldDB" id="A0ABD3E4X3"/>
<gene>
    <name evidence="2" type="ORF">CASFOL_005816</name>
</gene>
<proteinExistence type="predicted"/>
<dbReference type="EMBL" id="JAVIJP010000007">
    <property type="protein sequence ID" value="KAL3649413.1"/>
    <property type="molecule type" value="Genomic_DNA"/>
</dbReference>
<dbReference type="Proteomes" id="UP001632038">
    <property type="component" value="Unassembled WGS sequence"/>
</dbReference>
<evidence type="ECO:0000313" key="2">
    <source>
        <dbReference type="EMBL" id="KAL3649413.1"/>
    </source>
</evidence>
<feature type="compositionally biased region" description="Low complexity" evidence="1">
    <location>
        <begin position="44"/>
        <end position="55"/>
    </location>
</feature>
<evidence type="ECO:0000313" key="3">
    <source>
        <dbReference type="Proteomes" id="UP001632038"/>
    </source>
</evidence>
<sequence length="85" mass="9045">MAQITSPSNSTRPRREMVDAAIGQQRRRQMVEAIGGKAKGGEGTASATECGADTTRTGRTEERLLLLARLSTTNWCFNGGGTMAT</sequence>
<evidence type="ECO:0000256" key="1">
    <source>
        <dbReference type="SAM" id="MobiDB-lite"/>
    </source>
</evidence>
<accession>A0ABD3E4X3</accession>
<protein>
    <submittedName>
        <fullName evidence="2">Uncharacterized protein</fullName>
    </submittedName>
</protein>
<organism evidence="2 3">
    <name type="scientific">Castilleja foliolosa</name>
    <dbReference type="NCBI Taxonomy" id="1961234"/>
    <lineage>
        <taxon>Eukaryota</taxon>
        <taxon>Viridiplantae</taxon>
        <taxon>Streptophyta</taxon>
        <taxon>Embryophyta</taxon>
        <taxon>Tracheophyta</taxon>
        <taxon>Spermatophyta</taxon>
        <taxon>Magnoliopsida</taxon>
        <taxon>eudicotyledons</taxon>
        <taxon>Gunneridae</taxon>
        <taxon>Pentapetalae</taxon>
        <taxon>asterids</taxon>
        <taxon>lamiids</taxon>
        <taxon>Lamiales</taxon>
        <taxon>Orobanchaceae</taxon>
        <taxon>Pedicularideae</taxon>
        <taxon>Castillejinae</taxon>
        <taxon>Castilleja</taxon>
    </lineage>
</organism>
<feature type="region of interest" description="Disordered" evidence="1">
    <location>
        <begin position="35"/>
        <end position="57"/>
    </location>
</feature>